<dbReference type="EMBL" id="PDTV01000004">
    <property type="protein sequence ID" value="PIE83596.1"/>
    <property type="molecule type" value="Genomic_DNA"/>
</dbReference>
<sequence length="226" mass="24612">MPCIRFSDFIAPLWESISMKMKLHKLGLGLAASVILFAAAPAAHAINKYGCIYAVDPYDQIVKDPYGNCIRTPYWSAEKNIPECGGVAAVEPPPAAPVVETLTLGAEALFNFDRSTLKPRGRARLDRLVTDLRRVTSVTDILVVGHTDSKGSEAYNYRLGQRRANTVANYLIDNGVPASIITAQSRGELDPVAPNTLPNGKDNPRGRALNRRVVITVTAQEKVISR</sequence>
<gene>
    <name evidence="6" type="ORF">CSA09_01770</name>
</gene>
<name>A0A2G6PGA6_9GAMM</name>
<dbReference type="InterPro" id="IPR006664">
    <property type="entry name" value="OMP_bac"/>
</dbReference>
<protein>
    <submittedName>
        <fullName evidence="6">Cell envelope biogenesis protein OmpA</fullName>
    </submittedName>
</protein>
<evidence type="ECO:0000256" key="4">
    <source>
        <dbReference type="PROSITE-ProRule" id="PRU00473"/>
    </source>
</evidence>
<dbReference type="CDD" id="cd07185">
    <property type="entry name" value="OmpA_C-like"/>
    <property type="match status" value="1"/>
</dbReference>
<reference evidence="6 7" key="1">
    <citation type="submission" date="2017-10" db="EMBL/GenBank/DDBJ databases">
        <title>Novel microbial diversity and functional potential in the marine mammal oral microbiome.</title>
        <authorList>
            <person name="Dudek N.K."/>
            <person name="Sun C.L."/>
            <person name="Burstein D."/>
            <person name="Kantor R.S."/>
            <person name="Aliaga Goltsman D.S."/>
            <person name="Bik E.M."/>
            <person name="Thomas B.C."/>
            <person name="Banfield J.F."/>
            <person name="Relman D.A."/>
        </authorList>
    </citation>
    <scope>NUCLEOTIDE SEQUENCE [LARGE SCALE GENOMIC DNA]</scope>
    <source>
        <strain evidence="6">DOLJORAL78_50_517</strain>
    </source>
</reference>
<dbReference type="PANTHER" id="PTHR30329">
    <property type="entry name" value="STATOR ELEMENT OF FLAGELLAR MOTOR COMPLEX"/>
    <property type="match status" value="1"/>
</dbReference>
<evidence type="ECO:0000259" key="5">
    <source>
        <dbReference type="PROSITE" id="PS51123"/>
    </source>
</evidence>
<keyword evidence="3" id="KW-0998">Cell outer membrane</keyword>
<dbReference type="InterPro" id="IPR050330">
    <property type="entry name" value="Bact_OuterMem_StrucFunc"/>
</dbReference>
<evidence type="ECO:0000256" key="1">
    <source>
        <dbReference type="ARBA" id="ARBA00004442"/>
    </source>
</evidence>
<evidence type="ECO:0000313" key="7">
    <source>
        <dbReference type="Proteomes" id="UP000229278"/>
    </source>
</evidence>
<dbReference type="Gene3D" id="3.30.1330.60">
    <property type="entry name" value="OmpA-like domain"/>
    <property type="match status" value="1"/>
</dbReference>
<dbReference type="InterPro" id="IPR036737">
    <property type="entry name" value="OmpA-like_sf"/>
</dbReference>
<organism evidence="6 7">
    <name type="scientific">Candidatus Contendibacter odensensis</name>
    <dbReference type="NCBI Taxonomy" id="1400860"/>
    <lineage>
        <taxon>Bacteria</taxon>
        <taxon>Pseudomonadati</taxon>
        <taxon>Pseudomonadota</taxon>
        <taxon>Gammaproteobacteria</taxon>
        <taxon>Candidatus Competibacteraceae</taxon>
        <taxon>Candidatus Contendibacter</taxon>
    </lineage>
</organism>
<evidence type="ECO:0000256" key="2">
    <source>
        <dbReference type="ARBA" id="ARBA00023136"/>
    </source>
</evidence>
<accession>A0A2G6PGA6</accession>
<evidence type="ECO:0000313" key="6">
    <source>
        <dbReference type="EMBL" id="PIE83596.1"/>
    </source>
</evidence>
<dbReference type="SUPFAM" id="SSF103088">
    <property type="entry name" value="OmpA-like"/>
    <property type="match status" value="1"/>
</dbReference>
<dbReference type="PROSITE" id="PS51123">
    <property type="entry name" value="OMPA_2"/>
    <property type="match status" value="1"/>
</dbReference>
<dbReference type="GO" id="GO:0009279">
    <property type="term" value="C:cell outer membrane"/>
    <property type="evidence" value="ECO:0007669"/>
    <property type="project" value="UniProtKB-SubCell"/>
</dbReference>
<evidence type="ECO:0000256" key="3">
    <source>
        <dbReference type="ARBA" id="ARBA00023237"/>
    </source>
</evidence>
<dbReference type="Pfam" id="PF00691">
    <property type="entry name" value="OmpA"/>
    <property type="match status" value="1"/>
</dbReference>
<proteinExistence type="predicted"/>
<dbReference type="AlphaFoldDB" id="A0A2G6PGA6"/>
<feature type="domain" description="OmpA-like" evidence="5">
    <location>
        <begin position="97"/>
        <end position="221"/>
    </location>
</feature>
<comment type="caution">
    <text evidence="6">The sequence shown here is derived from an EMBL/GenBank/DDBJ whole genome shotgun (WGS) entry which is preliminary data.</text>
</comment>
<comment type="subcellular location">
    <subcellularLocation>
        <location evidence="1">Cell outer membrane</location>
    </subcellularLocation>
</comment>
<dbReference type="PANTHER" id="PTHR30329:SF21">
    <property type="entry name" value="LIPOPROTEIN YIAD-RELATED"/>
    <property type="match status" value="1"/>
</dbReference>
<keyword evidence="2 4" id="KW-0472">Membrane</keyword>
<dbReference type="PRINTS" id="PR01021">
    <property type="entry name" value="OMPADOMAIN"/>
</dbReference>
<dbReference type="InterPro" id="IPR006690">
    <property type="entry name" value="OMPA-like_CS"/>
</dbReference>
<dbReference type="Proteomes" id="UP000229278">
    <property type="component" value="Unassembled WGS sequence"/>
</dbReference>
<dbReference type="PROSITE" id="PS01068">
    <property type="entry name" value="OMPA_1"/>
    <property type="match status" value="1"/>
</dbReference>
<dbReference type="InterPro" id="IPR006665">
    <property type="entry name" value="OmpA-like"/>
</dbReference>